<keyword evidence="4" id="KW-1185">Reference proteome</keyword>
<evidence type="ECO:0000313" key="4">
    <source>
        <dbReference type="Proteomes" id="UP000233837"/>
    </source>
</evidence>
<protein>
    <submittedName>
        <fullName evidence="3">Uncharacterized protein</fullName>
    </submittedName>
</protein>
<proteinExistence type="predicted"/>
<evidence type="ECO:0000313" key="3">
    <source>
        <dbReference type="EMBL" id="PKU84507.1"/>
    </source>
</evidence>
<reference evidence="3 4" key="2">
    <citation type="journal article" date="2017" name="Nature">
        <title>The Apostasia genome and the evolution of orchids.</title>
        <authorList>
            <person name="Zhang G.Q."/>
            <person name="Liu K.W."/>
            <person name="Li Z."/>
            <person name="Lohaus R."/>
            <person name="Hsiao Y.Y."/>
            <person name="Niu S.C."/>
            <person name="Wang J.Y."/>
            <person name="Lin Y.C."/>
            <person name="Xu Q."/>
            <person name="Chen L.J."/>
            <person name="Yoshida K."/>
            <person name="Fujiwara S."/>
            <person name="Wang Z.W."/>
            <person name="Zhang Y.Q."/>
            <person name="Mitsuda N."/>
            <person name="Wang M."/>
            <person name="Liu G.H."/>
            <person name="Pecoraro L."/>
            <person name="Huang H.X."/>
            <person name="Xiao X.J."/>
            <person name="Lin M."/>
            <person name="Wu X.Y."/>
            <person name="Wu W.L."/>
            <person name="Chen Y.Y."/>
            <person name="Chang S.B."/>
            <person name="Sakamoto S."/>
            <person name="Ohme-Takagi M."/>
            <person name="Yagi M."/>
            <person name="Zeng S.J."/>
            <person name="Shen C.Y."/>
            <person name="Yeh C.M."/>
            <person name="Luo Y.B."/>
            <person name="Tsai W.C."/>
            <person name="Van de Peer Y."/>
            <person name="Liu Z.J."/>
        </authorList>
    </citation>
    <scope>NUCLEOTIDE SEQUENCE [LARGE SCALE GENOMIC DNA]</scope>
    <source>
        <tissue evidence="3">The whole plant</tissue>
    </source>
</reference>
<gene>
    <name evidence="3" type="ORF">MA16_Dca003020</name>
</gene>
<organism evidence="3 4">
    <name type="scientific">Dendrobium catenatum</name>
    <dbReference type="NCBI Taxonomy" id="906689"/>
    <lineage>
        <taxon>Eukaryota</taxon>
        <taxon>Viridiplantae</taxon>
        <taxon>Streptophyta</taxon>
        <taxon>Embryophyta</taxon>
        <taxon>Tracheophyta</taxon>
        <taxon>Spermatophyta</taxon>
        <taxon>Magnoliopsida</taxon>
        <taxon>Liliopsida</taxon>
        <taxon>Asparagales</taxon>
        <taxon>Orchidaceae</taxon>
        <taxon>Epidendroideae</taxon>
        <taxon>Malaxideae</taxon>
        <taxon>Dendrobiinae</taxon>
        <taxon>Dendrobium</taxon>
    </lineage>
</organism>
<dbReference type="Proteomes" id="UP000233837">
    <property type="component" value="Unassembled WGS sequence"/>
</dbReference>
<sequence length="248" mass="28064">MMPIEVLEACLAVDFDLKSGSVDGRIGRKRRKGWTGLLICGCRCLCMVVGVEMWLEKADWQRFKRRAGREVQVDGAGIDPGFNKRRVGIWTEWRLNSRQSKRCCLGHDLREVEEGIGSVSCTARRKWTCEGEEKYRTIQSSLVSFNEGASCIPLRKLLSQVSFQQELRDLAEVRGRIFEEIRVCCVFPAVDSNLAAACSRIWVRASIGTVGGWISEILAVDLSQSEEDLSSSKKELWPEEKLRSWKGT</sequence>
<evidence type="ECO:0000256" key="1">
    <source>
        <dbReference type="SAM" id="MobiDB-lite"/>
    </source>
</evidence>
<feature type="region of interest" description="Disordered" evidence="1">
    <location>
        <begin position="226"/>
        <end position="248"/>
    </location>
</feature>
<dbReference type="EMBL" id="KZ502052">
    <property type="protein sequence ID" value="PKU84507.1"/>
    <property type="molecule type" value="Genomic_DNA"/>
</dbReference>
<accession>A0A2I0X9A1</accession>
<keyword evidence="2" id="KW-0472">Membrane</keyword>
<feature type="transmembrane region" description="Helical" evidence="2">
    <location>
        <begin position="34"/>
        <end position="55"/>
    </location>
</feature>
<keyword evidence="2" id="KW-0812">Transmembrane</keyword>
<feature type="compositionally biased region" description="Basic and acidic residues" evidence="1">
    <location>
        <begin position="230"/>
        <end position="248"/>
    </location>
</feature>
<dbReference type="AlphaFoldDB" id="A0A2I0X9A1"/>
<keyword evidence="2" id="KW-1133">Transmembrane helix</keyword>
<name>A0A2I0X9A1_9ASPA</name>
<reference evidence="3 4" key="1">
    <citation type="journal article" date="2016" name="Sci. Rep.">
        <title>The Dendrobium catenatum Lindl. genome sequence provides insights into polysaccharide synthase, floral development and adaptive evolution.</title>
        <authorList>
            <person name="Zhang G.Q."/>
            <person name="Xu Q."/>
            <person name="Bian C."/>
            <person name="Tsai W.C."/>
            <person name="Yeh C.M."/>
            <person name="Liu K.W."/>
            <person name="Yoshida K."/>
            <person name="Zhang L.S."/>
            <person name="Chang S.B."/>
            <person name="Chen F."/>
            <person name="Shi Y."/>
            <person name="Su Y.Y."/>
            <person name="Zhang Y.Q."/>
            <person name="Chen L.J."/>
            <person name="Yin Y."/>
            <person name="Lin M."/>
            <person name="Huang H."/>
            <person name="Deng H."/>
            <person name="Wang Z.W."/>
            <person name="Zhu S.L."/>
            <person name="Zhao X."/>
            <person name="Deng C."/>
            <person name="Niu S.C."/>
            <person name="Huang J."/>
            <person name="Wang M."/>
            <person name="Liu G.H."/>
            <person name="Yang H.J."/>
            <person name="Xiao X.J."/>
            <person name="Hsiao Y.Y."/>
            <person name="Wu W.L."/>
            <person name="Chen Y.Y."/>
            <person name="Mitsuda N."/>
            <person name="Ohme-Takagi M."/>
            <person name="Luo Y.B."/>
            <person name="Van de Peer Y."/>
            <person name="Liu Z.J."/>
        </authorList>
    </citation>
    <scope>NUCLEOTIDE SEQUENCE [LARGE SCALE GENOMIC DNA]</scope>
    <source>
        <tissue evidence="3">The whole plant</tissue>
    </source>
</reference>
<evidence type="ECO:0000256" key="2">
    <source>
        <dbReference type="SAM" id="Phobius"/>
    </source>
</evidence>